<reference evidence="3 4" key="1">
    <citation type="submission" date="2024-01" db="EMBL/GenBank/DDBJ databases">
        <title>New evidence supports the origin of RcGTA from prophage.</title>
        <authorList>
            <person name="Xu Y."/>
            <person name="Liu B."/>
            <person name="Chen F."/>
        </authorList>
    </citation>
    <scope>NUCLEOTIDE SEQUENCE [LARGE SCALE GENOMIC DNA]</scope>
    <source>
        <strain evidence="3 4">CBW1107-2</strain>
    </source>
</reference>
<feature type="signal peptide" evidence="1">
    <location>
        <begin position="1"/>
        <end position="22"/>
    </location>
</feature>
<name>A0ABV3WVT4_9HYPH</name>
<evidence type="ECO:0000313" key="3">
    <source>
        <dbReference type="EMBL" id="MEX4008779.1"/>
    </source>
</evidence>
<sequence length="333" mass="36731">MRRFQAALGAVLLFLTYGAGYAQEGAPEPVELQSSQITRFALGSAETRFGWLEFVGGLELSAQDRRFGQFSGLRFLSPGSAFLGVADHGYWFRGRIERDGDHVPVRVSDFSLQAMVDANGNVVDAKEDKDAEGLEVNDGIATVAFERDARIVEYAIGPDGMAGPLREIDFVVPRHELRYNQGFETVARAPDDSALAGARIVVAERSIDTEGNIFAAIVEGPQRGIFKVLRSDDFDVTDGAFLPDGDLLLLERRFSIAQGVAMRLRRIEAASLMPGVLVDGTVLMQADLAYRIDNMEALDVWQREDGETIISVVSDDNQSFLQRTIYLEFRLLD</sequence>
<comment type="caution">
    <text evidence="3">The sequence shown here is derived from an EMBL/GenBank/DDBJ whole genome shotgun (WGS) entry which is preliminary data.</text>
</comment>
<dbReference type="InterPro" id="IPR014567">
    <property type="entry name" value="UCP031900"/>
</dbReference>
<dbReference type="EMBL" id="JAZHFV010000005">
    <property type="protein sequence ID" value="MEX4008779.1"/>
    <property type="molecule type" value="Genomic_DNA"/>
</dbReference>
<evidence type="ECO:0000259" key="2">
    <source>
        <dbReference type="Pfam" id="PF13449"/>
    </source>
</evidence>
<organism evidence="3 4">
    <name type="scientific">Neoaquamicrobium sediminum</name>
    <dbReference type="NCBI Taxonomy" id="1849104"/>
    <lineage>
        <taxon>Bacteria</taxon>
        <taxon>Pseudomonadati</taxon>
        <taxon>Pseudomonadota</taxon>
        <taxon>Alphaproteobacteria</taxon>
        <taxon>Hyphomicrobiales</taxon>
        <taxon>Phyllobacteriaceae</taxon>
        <taxon>Neoaquamicrobium</taxon>
    </lineage>
</organism>
<protein>
    <submittedName>
        <fullName evidence="3">Esterase-like activity of phytase family protein</fullName>
    </submittedName>
</protein>
<dbReference type="RefSeq" id="WP_368803759.1">
    <property type="nucleotide sequence ID" value="NZ_JAZHFV010000005.1"/>
</dbReference>
<evidence type="ECO:0000313" key="4">
    <source>
        <dbReference type="Proteomes" id="UP001559025"/>
    </source>
</evidence>
<gene>
    <name evidence="3" type="ORF">V1479_15805</name>
</gene>
<dbReference type="Proteomes" id="UP001559025">
    <property type="component" value="Unassembled WGS sequence"/>
</dbReference>
<evidence type="ECO:0000256" key="1">
    <source>
        <dbReference type="SAM" id="SignalP"/>
    </source>
</evidence>
<keyword evidence="1" id="KW-0732">Signal</keyword>
<dbReference type="PIRSF" id="PIRSF031900">
    <property type="entry name" value="UCP031900"/>
    <property type="match status" value="1"/>
</dbReference>
<dbReference type="Pfam" id="PF13449">
    <property type="entry name" value="Phytase-like"/>
    <property type="match status" value="1"/>
</dbReference>
<feature type="chain" id="PRO_5046239830" evidence="1">
    <location>
        <begin position="23"/>
        <end position="333"/>
    </location>
</feature>
<dbReference type="InterPro" id="IPR027372">
    <property type="entry name" value="Phytase-like_dom"/>
</dbReference>
<accession>A0ABV3WVT4</accession>
<feature type="domain" description="Phytase-like" evidence="2">
    <location>
        <begin position="66"/>
        <end position="317"/>
    </location>
</feature>
<keyword evidence="4" id="KW-1185">Reference proteome</keyword>
<proteinExistence type="predicted"/>